<evidence type="ECO:0000313" key="1">
    <source>
        <dbReference type="EMBL" id="CAH1441080.1"/>
    </source>
</evidence>
<name>A0AAU9NTI3_9ASTR</name>
<proteinExistence type="predicted"/>
<dbReference type="EMBL" id="CAKMRJ010005412">
    <property type="protein sequence ID" value="CAH1441080.1"/>
    <property type="molecule type" value="Genomic_DNA"/>
</dbReference>
<evidence type="ECO:0000313" key="2">
    <source>
        <dbReference type="Proteomes" id="UP001157418"/>
    </source>
</evidence>
<dbReference type="Proteomes" id="UP001157418">
    <property type="component" value="Unassembled WGS sequence"/>
</dbReference>
<protein>
    <submittedName>
        <fullName evidence="1">Uncharacterized protein</fullName>
    </submittedName>
</protein>
<accession>A0AAU9NTI3</accession>
<organism evidence="1 2">
    <name type="scientific">Lactuca virosa</name>
    <dbReference type="NCBI Taxonomy" id="75947"/>
    <lineage>
        <taxon>Eukaryota</taxon>
        <taxon>Viridiplantae</taxon>
        <taxon>Streptophyta</taxon>
        <taxon>Embryophyta</taxon>
        <taxon>Tracheophyta</taxon>
        <taxon>Spermatophyta</taxon>
        <taxon>Magnoliopsida</taxon>
        <taxon>eudicotyledons</taxon>
        <taxon>Gunneridae</taxon>
        <taxon>Pentapetalae</taxon>
        <taxon>asterids</taxon>
        <taxon>campanulids</taxon>
        <taxon>Asterales</taxon>
        <taxon>Asteraceae</taxon>
        <taxon>Cichorioideae</taxon>
        <taxon>Cichorieae</taxon>
        <taxon>Lactucinae</taxon>
        <taxon>Lactuca</taxon>
    </lineage>
</organism>
<sequence length="89" mass="9863">MGNTLLIDLAQSPFPSPAAFRPARVYNDNFRTLMPDRETACWTSDGTLLRPEISNNEIALDRCQMCLTVPHNTLTWGLLTPAVTRVSAS</sequence>
<comment type="caution">
    <text evidence="1">The sequence shown here is derived from an EMBL/GenBank/DDBJ whole genome shotgun (WGS) entry which is preliminary data.</text>
</comment>
<reference evidence="1 2" key="1">
    <citation type="submission" date="2022-01" db="EMBL/GenBank/DDBJ databases">
        <authorList>
            <person name="Xiong W."/>
            <person name="Schranz E."/>
        </authorList>
    </citation>
    <scope>NUCLEOTIDE SEQUENCE [LARGE SCALE GENOMIC DNA]</scope>
</reference>
<keyword evidence="2" id="KW-1185">Reference proteome</keyword>
<gene>
    <name evidence="1" type="ORF">LVIROSA_LOCUS27169</name>
</gene>
<dbReference type="AlphaFoldDB" id="A0AAU9NTI3"/>